<name>A0A6A5U6L2_9PLEO</name>
<evidence type="ECO:0000313" key="3">
    <source>
        <dbReference type="Proteomes" id="UP000800035"/>
    </source>
</evidence>
<dbReference type="EMBL" id="ML976984">
    <property type="protein sequence ID" value="KAF1959492.1"/>
    <property type="molecule type" value="Genomic_DNA"/>
</dbReference>
<dbReference type="Proteomes" id="UP000800035">
    <property type="component" value="Unassembled WGS sequence"/>
</dbReference>
<accession>A0A6A5U6L2</accession>
<organism evidence="2 3">
    <name type="scientific">Byssothecium circinans</name>
    <dbReference type="NCBI Taxonomy" id="147558"/>
    <lineage>
        <taxon>Eukaryota</taxon>
        <taxon>Fungi</taxon>
        <taxon>Dikarya</taxon>
        <taxon>Ascomycota</taxon>
        <taxon>Pezizomycotina</taxon>
        <taxon>Dothideomycetes</taxon>
        <taxon>Pleosporomycetidae</taxon>
        <taxon>Pleosporales</taxon>
        <taxon>Massarineae</taxon>
        <taxon>Massarinaceae</taxon>
        <taxon>Byssothecium</taxon>
    </lineage>
</organism>
<protein>
    <submittedName>
        <fullName evidence="2">Uncharacterized protein</fullName>
    </submittedName>
</protein>
<dbReference type="AlphaFoldDB" id="A0A6A5U6L2"/>
<sequence>MAKPTSPKPSKTDTDTNKNMQPTDANEDGEALGAKEVNDPIDLIAERVQEYYVSRTTKKADEGDILRDIEKLWATNPQALLPPNTQDHTSYETALKTWIYWRINTARWTSHLYYFHPPVRKALEQRASIRRAFAELEDGFENLKVPIPGGNPEMDAENVVTIMLGRLLGLDANNAENDREMYMLEEGIKMMRGLRRW</sequence>
<keyword evidence="3" id="KW-1185">Reference proteome</keyword>
<evidence type="ECO:0000256" key="1">
    <source>
        <dbReference type="SAM" id="MobiDB-lite"/>
    </source>
</evidence>
<feature type="region of interest" description="Disordered" evidence="1">
    <location>
        <begin position="1"/>
        <end position="37"/>
    </location>
</feature>
<gene>
    <name evidence="2" type="ORF">CC80DRAFT_489623</name>
</gene>
<evidence type="ECO:0000313" key="2">
    <source>
        <dbReference type="EMBL" id="KAF1959492.1"/>
    </source>
</evidence>
<reference evidence="2" key="1">
    <citation type="journal article" date="2020" name="Stud. Mycol.">
        <title>101 Dothideomycetes genomes: a test case for predicting lifestyles and emergence of pathogens.</title>
        <authorList>
            <person name="Haridas S."/>
            <person name="Albert R."/>
            <person name="Binder M."/>
            <person name="Bloem J."/>
            <person name="Labutti K."/>
            <person name="Salamov A."/>
            <person name="Andreopoulos B."/>
            <person name="Baker S."/>
            <person name="Barry K."/>
            <person name="Bills G."/>
            <person name="Bluhm B."/>
            <person name="Cannon C."/>
            <person name="Castanera R."/>
            <person name="Culley D."/>
            <person name="Daum C."/>
            <person name="Ezra D."/>
            <person name="Gonzalez J."/>
            <person name="Henrissat B."/>
            <person name="Kuo A."/>
            <person name="Liang C."/>
            <person name="Lipzen A."/>
            <person name="Lutzoni F."/>
            <person name="Magnuson J."/>
            <person name="Mondo S."/>
            <person name="Nolan M."/>
            <person name="Ohm R."/>
            <person name="Pangilinan J."/>
            <person name="Park H.-J."/>
            <person name="Ramirez L."/>
            <person name="Alfaro M."/>
            <person name="Sun H."/>
            <person name="Tritt A."/>
            <person name="Yoshinaga Y."/>
            <person name="Zwiers L.-H."/>
            <person name="Turgeon B."/>
            <person name="Goodwin S."/>
            <person name="Spatafora J."/>
            <person name="Crous P."/>
            <person name="Grigoriev I."/>
        </authorList>
    </citation>
    <scope>NUCLEOTIDE SEQUENCE</scope>
    <source>
        <strain evidence="2">CBS 675.92</strain>
    </source>
</reference>
<proteinExistence type="predicted"/>